<sequence length="161" mass="18902">MKQLSLLRGFGYEIFKKISHISLKPLTSCRTTLGLCQLKAGVGYKFHSRLISTQSPRWERINVAACKRNRVHLLPLEFCIGRQPLPLNPYWKEKIINYLREAVNPKHIQIWMKLCLTWLYWYHTVALSPDATIDQLFDVTKCATSWKQSNKDFELIKFGYV</sequence>
<dbReference type="OrthoDB" id="1306013at2759"/>
<dbReference type="Proteomes" id="UP000824120">
    <property type="component" value="Chromosome 5"/>
</dbReference>
<gene>
    <name evidence="1" type="ORF">H5410_028058</name>
</gene>
<evidence type="ECO:0000313" key="2">
    <source>
        <dbReference type="Proteomes" id="UP000824120"/>
    </source>
</evidence>
<protein>
    <submittedName>
        <fullName evidence="1">Uncharacterized protein</fullName>
    </submittedName>
</protein>
<reference evidence="1 2" key="1">
    <citation type="submission" date="2020-09" db="EMBL/GenBank/DDBJ databases">
        <title>De no assembly of potato wild relative species, Solanum commersonii.</title>
        <authorList>
            <person name="Cho K."/>
        </authorList>
    </citation>
    <scope>NUCLEOTIDE SEQUENCE [LARGE SCALE GENOMIC DNA]</scope>
    <source>
        <strain evidence="1">LZ3.2</strain>
        <tissue evidence="1">Leaf</tissue>
    </source>
</reference>
<evidence type="ECO:0000313" key="1">
    <source>
        <dbReference type="EMBL" id="KAG5606566.1"/>
    </source>
</evidence>
<comment type="caution">
    <text evidence="1">The sequence shown here is derived from an EMBL/GenBank/DDBJ whole genome shotgun (WGS) entry which is preliminary data.</text>
</comment>
<proteinExistence type="predicted"/>
<keyword evidence="2" id="KW-1185">Reference proteome</keyword>
<organism evidence="1 2">
    <name type="scientific">Solanum commersonii</name>
    <name type="common">Commerson's wild potato</name>
    <name type="synonym">Commerson's nightshade</name>
    <dbReference type="NCBI Taxonomy" id="4109"/>
    <lineage>
        <taxon>Eukaryota</taxon>
        <taxon>Viridiplantae</taxon>
        <taxon>Streptophyta</taxon>
        <taxon>Embryophyta</taxon>
        <taxon>Tracheophyta</taxon>
        <taxon>Spermatophyta</taxon>
        <taxon>Magnoliopsida</taxon>
        <taxon>eudicotyledons</taxon>
        <taxon>Gunneridae</taxon>
        <taxon>Pentapetalae</taxon>
        <taxon>asterids</taxon>
        <taxon>lamiids</taxon>
        <taxon>Solanales</taxon>
        <taxon>Solanaceae</taxon>
        <taxon>Solanoideae</taxon>
        <taxon>Solaneae</taxon>
        <taxon>Solanum</taxon>
    </lineage>
</organism>
<name>A0A9J5Z6D2_SOLCO</name>
<accession>A0A9J5Z6D2</accession>
<dbReference type="EMBL" id="JACXVP010000005">
    <property type="protein sequence ID" value="KAG5606566.1"/>
    <property type="molecule type" value="Genomic_DNA"/>
</dbReference>
<dbReference type="AlphaFoldDB" id="A0A9J5Z6D2"/>